<dbReference type="Pfam" id="PF07589">
    <property type="entry name" value="PEP-CTERM"/>
    <property type="match status" value="1"/>
</dbReference>
<dbReference type="OrthoDB" id="8762465at2"/>
<proteinExistence type="predicted"/>
<reference evidence="4" key="1">
    <citation type="submission" date="2016-10" db="EMBL/GenBank/DDBJ databases">
        <authorList>
            <person name="Varghese N."/>
            <person name="Submissions S."/>
        </authorList>
    </citation>
    <scope>NUCLEOTIDE SEQUENCE [LARGE SCALE GENOMIC DNA]</scope>
    <source>
        <strain evidence="4">CGMCC 1.12041</strain>
    </source>
</reference>
<dbReference type="Proteomes" id="UP000198639">
    <property type="component" value="Unassembled WGS sequence"/>
</dbReference>
<dbReference type="EMBL" id="FOLD01000022">
    <property type="protein sequence ID" value="SFD33906.1"/>
    <property type="molecule type" value="Genomic_DNA"/>
</dbReference>
<feature type="domain" description="Ice-binding protein C-terminal" evidence="2">
    <location>
        <begin position="155"/>
        <end position="178"/>
    </location>
</feature>
<evidence type="ECO:0000259" key="2">
    <source>
        <dbReference type="Pfam" id="PF07589"/>
    </source>
</evidence>
<feature type="chain" id="PRO_5011503946" evidence="1">
    <location>
        <begin position="24"/>
        <end position="182"/>
    </location>
</feature>
<keyword evidence="1" id="KW-0732">Signal</keyword>
<dbReference type="RefSeq" id="WP_091875826.1">
    <property type="nucleotide sequence ID" value="NZ_FOLD01000022.1"/>
</dbReference>
<evidence type="ECO:0000313" key="4">
    <source>
        <dbReference type="Proteomes" id="UP000198639"/>
    </source>
</evidence>
<gene>
    <name evidence="3" type="ORF">SAMN05216204_12281</name>
</gene>
<keyword evidence="4" id="KW-1185">Reference proteome</keyword>
<name>A0A1I1RHY7_9BURK</name>
<dbReference type="NCBIfam" id="TIGR02595">
    <property type="entry name" value="PEP_CTERM"/>
    <property type="match status" value="1"/>
</dbReference>
<organism evidence="3 4">
    <name type="scientific">Massilia yuzhufengensis</name>
    <dbReference type="NCBI Taxonomy" id="1164594"/>
    <lineage>
        <taxon>Bacteria</taxon>
        <taxon>Pseudomonadati</taxon>
        <taxon>Pseudomonadota</taxon>
        <taxon>Betaproteobacteria</taxon>
        <taxon>Burkholderiales</taxon>
        <taxon>Oxalobacteraceae</taxon>
        <taxon>Telluria group</taxon>
        <taxon>Massilia</taxon>
    </lineage>
</organism>
<feature type="signal peptide" evidence="1">
    <location>
        <begin position="1"/>
        <end position="23"/>
    </location>
</feature>
<evidence type="ECO:0000313" key="3">
    <source>
        <dbReference type="EMBL" id="SFD33906.1"/>
    </source>
</evidence>
<dbReference type="InterPro" id="IPR013424">
    <property type="entry name" value="Ice-binding_C"/>
</dbReference>
<accession>A0A1I1RHY7</accession>
<evidence type="ECO:0000256" key="1">
    <source>
        <dbReference type="SAM" id="SignalP"/>
    </source>
</evidence>
<protein>
    <submittedName>
        <fullName evidence="3">PEP-CTERM protein-sorting domain-containing protein</fullName>
    </submittedName>
</protein>
<dbReference type="AlphaFoldDB" id="A0A1I1RHY7"/>
<sequence>MKALKRILGAAALALGLCGNAAAELIKDTYTPLFVYITAGSPFTYTHDMRPQGLPGAAINWAKLDIYLYDITDPLSIFPETVTLRFDGGLPETETNIAFAGQNYHYDIGTSLLDDGLLSFTINVGCYLNGRRGCLLSQDVVFARSELSVDITRAAVPEPATLLTLGAGLLGLAGARRRRRAR</sequence>